<dbReference type="SUPFAM" id="SSF103473">
    <property type="entry name" value="MFS general substrate transporter"/>
    <property type="match status" value="1"/>
</dbReference>
<keyword evidence="4 8" id="KW-0812">Transmembrane</keyword>
<dbReference type="InterPro" id="IPR036259">
    <property type="entry name" value="MFS_trans_sf"/>
</dbReference>
<evidence type="ECO:0000256" key="1">
    <source>
        <dbReference type="ARBA" id="ARBA00004651"/>
    </source>
</evidence>
<feature type="transmembrane region" description="Helical" evidence="8">
    <location>
        <begin position="30"/>
        <end position="48"/>
    </location>
</feature>
<dbReference type="EMBL" id="JBHTGL010000008">
    <property type="protein sequence ID" value="MFD0629220.1"/>
    <property type="molecule type" value="Genomic_DNA"/>
</dbReference>
<gene>
    <name evidence="9" type="ORF">ACFQ2K_47985</name>
</gene>
<evidence type="ECO:0000256" key="4">
    <source>
        <dbReference type="ARBA" id="ARBA00022692"/>
    </source>
</evidence>
<dbReference type="Pfam" id="PF07690">
    <property type="entry name" value="MFS_1"/>
    <property type="match status" value="1"/>
</dbReference>
<sequence length="226" mass="22872">MVALGAVLFLLTQWFQYAQGYSPLQAGLRVLPAPLALVVTSLLAPALMRAFPIRHVMASGLILMATGLVLPWLAQDSDDHLGYPVMAAALALIGFGAGLATTVASVTLMAATPNEHVSGAAAIEETCYELGAALGVASLGSLAGALYRSSLPASAPAAAHDSVGEGAHAAQEIGGTQGASLLEQVARAFTHGMTPAFAIGSALALVAAAAAWAWIPRGIRPTENAH</sequence>
<keyword evidence="2" id="KW-0813">Transport</keyword>
<dbReference type="Gene3D" id="1.20.1250.20">
    <property type="entry name" value="MFS general substrate transporter like domains"/>
    <property type="match status" value="1"/>
</dbReference>
<evidence type="ECO:0000256" key="2">
    <source>
        <dbReference type="ARBA" id="ARBA00022448"/>
    </source>
</evidence>
<comment type="subcellular location">
    <subcellularLocation>
        <location evidence="1">Cell membrane</location>
        <topology evidence="1">Multi-pass membrane protein</topology>
    </subcellularLocation>
</comment>
<name>A0ABW2XB39_9ACTN</name>
<accession>A0ABW2XB39</accession>
<evidence type="ECO:0000256" key="3">
    <source>
        <dbReference type="ARBA" id="ARBA00022475"/>
    </source>
</evidence>
<feature type="transmembrane region" description="Helical" evidence="8">
    <location>
        <begin position="86"/>
        <end position="111"/>
    </location>
</feature>
<protein>
    <submittedName>
        <fullName evidence="9">MFS transporter</fullName>
    </submittedName>
</protein>
<dbReference type="Proteomes" id="UP001596915">
    <property type="component" value="Unassembled WGS sequence"/>
</dbReference>
<evidence type="ECO:0000256" key="6">
    <source>
        <dbReference type="ARBA" id="ARBA00023136"/>
    </source>
</evidence>
<evidence type="ECO:0000256" key="8">
    <source>
        <dbReference type="SAM" id="Phobius"/>
    </source>
</evidence>
<dbReference type="InterPro" id="IPR011701">
    <property type="entry name" value="MFS"/>
</dbReference>
<evidence type="ECO:0000313" key="10">
    <source>
        <dbReference type="Proteomes" id="UP001596915"/>
    </source>
</evidence>
<comment type="caution">
    <text evidence="9">The sequence shown here is derived from an EMBL/GenBank/DDBJ whole genome shotgun (WGS) entry which is preliminary data.</text>
</comment>
<feature type="transmembrane region" description="Helical" evidence="8">
    <location>
        <begin position="196"/>
        <end position="215"/>
    </location>
</feature>
<keyword evidence="7" id="KW-0046">Antibiotic resistance</keyword>
<evidence type="ECO:0000256" key="7">
    <source>
        <dbReference type="ARBA" id="ARBA00023251"/>
    </source>
</evidence>
<evidence type="ECO:0000313" key="9">
    <source>
        <dbReference type="EMBL" id="MFD0629220.1"/>
    </source>
</evidence>
<dbReference type="PANTHER" id="PTHR42718">
    <property type="entry name" value="MAJOR FACILITATOR SUPERFAMILY MULTIDRUG TRANSPORTER MFSC"/>
    <property type="match status" value="1"/>
</dbReference>
<keyword evidence="6 8" id="KW-0472">Membrane</keyword>
<reference evidence="10" key="1">
    <citation type="journal article" date="2019" name="Int. J. Syst. Evol. Microbiol.">
        <title>The Global Catalogue of Microorganisms (GCM) 10K type strain sequencing project: providing services to taxonomists for standard genome sequencing and annotation.</title>
        <authorList>
            <consortium name="The Broad Institute Genomics Platform"/>
            <consortium name="The Broad Institute Genome Sequencing Center for Infectious Disease"/>
            <person name="Wu L."/>
            <person name="Ma J."/>
        </authorList>
    </citation>
    <scope>NUCLEOTIDE SEQUENCE [LARGE SCALE GENOMIC DNA]</scope>
    <source>
        <strain evidence="10">JCM 12607</strain>
    </source>
</reference>
<feature type="transmembrane region" description="Helical" evidence="8">
    <location>
        <begin position="55"/>
        <end position="74"/>
    </location>
</feature>
<organism evidence="9 10">
    <name type="scientific">Streptomyces sanglieri</name>
    <dbReference type="NCBI Taxonomy" id="193460"/>
    <lineage>
        <taxon>Bacteria</taxon>
        <taxon>Bacillati</taxon>
        <taxon>Actinomycetota</taxon>
        <taxon>Actinomycetes</taxon>
        <taxon>Kitasatosporales</taxon>
        <taxon>Streptomycetaceae</taxon>
        <taxon>Streptomyces</taxon>
    </lineage>
</organism>
<proteinExistence type="predicted"/>
<keyword evidence="5 8" id="KW-1133">Transmembrane helix</keyword>
<keyword evidence="3" id="KW-1003">Cell membrane</keyword>
<evidence type="ECO:0000256" key="5">
    <source>
        <dbReference type="ARBA" id="ARBA00022989"/>
    </source>
</evidence>
<keyword evidence="10" id="KW-1185">Reference proteome</keyword>
<dbReference type="PANTHER" id="PTHR42718:SF47">
    <property type="entry name" value="METHYL VIOLOGEN RESISTANCE PROTEIN SMVA"/>
    <property type="match status" value="1"/>
</dbReference>